<dbReference type="EMBL" id="FQUT01000004">
    <property type="protein sequence ID" value="SHF42435.1"/>
    <property type="molecule type" value="Genomic_DNA"/>
</dbReference>
<dbReference type="AlphaFoldDB" id="A0A1M5BIY8"/>
<reference evidence="2" key="1">
    <citation type="submission" date="2016-11" db="EMBL/GenBank/DDBJ databases">
        <authorList>
            <person name="Varghese N."/>
            <person name="Submissions S."/>
        </authorList>
    </citation>
    <scope>NUCLEOTIDE SEQUENCE [LARGE SCALE GENOMIC DNA]</scope>
    <source>
        <strain evidence="2">DSM 27619</strain>
    </source>
</reference>
<dbReference type="Proteomes" id="UP000184518">
    <property type="component" value="Unassembled WGS sequence"/>
</dbReference>
<gene>
    <name evidence="1" type="ORF">SAMN05443633_104185</name>
</gene>
<organism evidence="1 2">
    <name type="scientific">Chryseobacterium arachidis</name>
    <dbReference type="NCBI Taxonomy" id="1416778"/>
    <lineage>
        <taxon>Bacteria</taxon>
        <taxon>Pseudomonadati</taxon>
        <taxon>Bacteroidota</taxon>
        <taxon>Flavobacteriia</taxon>
        <taxon>Flavobacteriales</taxon>
        <taxon>Weeksellaceae</taxon>
        <taxon>Chryseobacterium group</taxon>
        <taxon>Chryseobacterium</taxon>
    </lineage>
</organism>
<dbReference type="STRING" id="1416778.SAMN05443633_104185"/>
<protein>
    <submittedName>
        <fullName evidence="1">Uncharacterized protein</fullName>
    </submittedName>
</protein>
<keyword evidence="2" id="KW-1185">Reference proteome</keyword>
<accession>A0A1M5BIY8</accession>
<evidence type="ECO:0000313" key="2">
    <source>
        <dbReference type="Proteomes" id="UP000184518"/>
    </source>
</evidence>
<dbReference type="RefSeq" id="WP_072956311.1">
    <property type="nucleotide sequence ID" value="NZ_FQUT01000004.1"/>
</dbReference>
<evidence type="ECO:0000313" key="1">
    <source>
        <dbReference type="EMBL" id="SHF42435.1"/>
    </source>
</evidence>
<name>A0A1M5BIY8_9FLAO</name>
<sequence length="140" mass="16290">MIDTSHPDSEFIFRAGAFTDRIKNYCRKYILESFEERKITFQDMKIEALLLLEFSELHFKENLNSISKSVNDLNVEIDKLEAINISNEDGNCTVCNTKLETFDTLIKEKDFRFITICKKCPNEIYNILNTIDWATGAAFI</sequence>
<dbReference type="OrthoDB" id="1256093at2"/>
<proteinExistence type="predicted"/>